<dbReference type="EC" id="3.1.1.11" evidence="3 11"/>
<dbReference type="PANTHER" id="PTHR31707">
    <property type="entry name" value="PECTINESTERASE"/>
    <property type="match status" value="1"/>
</dbReference>
<accession>A0ABD3A7Y4</accession>
<comment type="catalytic activity">
    <reaction evidence="9 11">
        <text>[(1-&gt;4)-alpha-D-galacturonosyl methyl ester](n) + n H2O = [(1-&gt;4)-alpha-D-galacturonosyl](n) + n methanol + n H(+)</text>
        <dbReference type="Rhea" id="RHEA:22380"/>
        <dbReference type="Rhea" id="RHEA-COMP:14570"/>
        <dbReference type="Rhea" id="RHEA-COMP:14573"/>
        <dbReference type="ChEBI" id="CHEBI:15377"/>
        <dbReference type="ChEBI" id="CHEBI:15378"/>
        <dbReference type="ChEBI" id="CHEBI:17790"/>
        <dbReference type="ChEBI" id="CHEBI:140522"/>
        <dbReference type="ChEBI" id="CHEBI:140523"/>
        <dbReference type="EC" id="3.1.1.11"/>
    </reaction>
</comment>
<organism evidence="13 14">
    <name type="scientific">Cinchona calisaya</name>
    <dbReference type="NCBI Taxonomy" id="153742"/>
    <lineage>
        <taxon>Eukaryota</taxon>
        <taxon>Viridiplantae</taxon>
        <taxon>Streptophyta</taxon>
        <taxon>Embryophyta</taxon>
        <taxon>Tracheophyta</taxon>
        <taxon>Spermatophyta</taxon>
        <taxon>Magnoliopsida</taxon>
        <taxon>eudicotyledons</taxon>
        <taxon>Gunneridae</taxon>
        <taxon>Pentapetalae</taxon>
        <taxon>asterids</taxon>
        <taxon>lamiids</taxon>
        <taxon>Gentianales</taxon>
        <taxon>Rubiaceae</taxon>
        <taxon>Cinchonoideae</taxon>
        <taxon>Cinchoneae</taxon>
        <taxon>Cinchona</taxon>
    </lineage>
</organism>
<feature type="active site" evidence="10">
    <location>
        <position position="168"/>
    </location>
</feature>
<dbReference type="Proteomes" id="UP001630127">
    <property type="component" value="Unassembled WGS sequence"/>
</dbReference>
<evidence type="ECO:0000256" key="3">
    <source>
        <dbReference type="ARBA" id="ARBA00013229"/>
    </source>
</evidence>
<dbReference type="InterPro" id="IPR012334">
    <property type="entry name" value="Pectin_lyas_fold"/>
</dbReference>
<dbReference type="GO" id="GO:0045490">
    <property type="term" value="P:pectin catabolic process"/>
    <property type="evidence" value="ECO:0007669"/>
    <property type="project" value="UniProtKB-UniRule"/>
</dbReference>
<name>A0ABD3A7Y4_9GENT</name>
<gene>
    <name evidence="13" type="ORF">ACH5RR_011613</name>
</gene>
<evidence type="ECO:0000256" key="8">
    <source>
        <dbReference type="ARBA" id="ARBA00023316"/>
    </source>
</evidence>
<dbReference type="InterPro" id="IPR033131">
    <property type="entry name" value="Pectinesterase_Asp_AS"/>
</dbReference>
<comment type="caution">
    <text evidence="13">The sequence shown here is derived from an EMBL/GenBank/DDBJ whole genome shotgun (WGS) entry which is preliminary data.</text>
</comment>
<evidence type="ECO:0000256" key="9">
    <source>
        <dbReference type="ARBA" id="ARBA00047928"/>
    </source>
</evidence>
<keyword evidence="5" id="KW-0964">Secreted</keyword>
<evidence type="ECO:0000256" key="11">
    <source>
        <dbReference type="RuleBase" id="RU000589"/>
    </source>
</evidence>
<dbReference type="GO" id="GO:0030599">
    <property type="term" value="F:pectinesterase activity"/>
    <property type="evidence" value="ECO:0007669"/>
    <property type="project" value="UniProtKB-UniRule"/>
</dbReference>
<reference evidence="13 14" key="1">
    <citation type="submission" date="2024-11" db="EMBL/GenBank/DDBJ databases">
        <title>A near-complete genome assembly of Cinchona calisaya.</title>
        <authorList>
            <person name="Lian D.C."/>
            <person name="Zhao X.W."/>
            <person name="Wei L."/>
        </authorList>
    </citation>
    <scope>NUCLEOTIDE SEQUENCE [LARGE SCALE GENOMIC DNA]</scope>
    <source>
        <tissue evidence="13">Nenye</tissue>
    </source>
</reference>
<evidence type="ECO:0000256" key="6">
    <source>
        <dbReference type="ARBA" id="ARBA00022801"/>
    </source>
</evidence>
<evidence type="ECO:0000256" key="7">
    <source>
        <dbReference type="ARBA" id="ARBA00023085"/>
    </source>
</evidence>
<dbReference type="SUPFAM" id="SSF51126">
    <property type="entry name" value="Pectin lyase-like"/>
    <property type="match status" value="1"/>
</dbReference>
<feature type="domain" description="Pectinesterase catalytic" evidence="12">
    <location>
        <begin position="21"/>
        <end position="313"/>
    </location>
</feature>
<dbReference type="Gene3D" id="2.160.20.10">
    <property type="entry name" value="Single-stranded right-handed beta-helix, Pectin lyase-like"/>
    <property type="match status" value="1"/>
</dbReference>
<dbReference type="GO" id="GO:0042545">
    <property type="term" value="P:cell wall modification"/>
    <property type="evidence" value="ECO:0007669"/>
    <property type="project" value="UniProtKB-UniRule"/>
</dbReference>
<sequence>MASAFGYSSPVTHDLSTFFFNATVSKSRPGAYRTVMDAIAKAPTHSRSRYYIHVEAAVYNEIVLVPKSKTNIALIGDGADVTKITMNRKVPDFQTWQTATVSVLGEGFMAQYIAFENSAGECSQAVAFMSKSEESSFYKCSFIGYHDTVYARAGKQFYRECDIYGTVDFIFGNAAAVFQRCNLYARQANRVITFTAQGKKEDGKKSGFVIQYCNLTTAPQIQSSKNTADAYLGRPWFSLSTVVVMQSFLDDIINPAGWFKWSGHSTNKVTYREYNNWGPGAAVDGRVSWQGYRILNQSSEVMQFTVGQFINGDSWIPETGIPYTSGL</sequence>
<dbReference type="Pfam" id="PF01095">
    <property type="entry name" value="Pectinesterase"/>
    <property type="match status" value="1"/>
</dbReference>
<evidence type="ECO:0000259" key="12">
    <source>
        <dbReference type="Pfam" id="PF01095"/>
    </source>
</evidence>
<dbReference type="PROSITE" id="PS00503">
    <property type="entry name" value="PECTINESTERASE_2"/>
    <property type="match status" value="1"/>
</dbReference>
<evidence type="ECO:0000256" key="10">
    <source>
        <dbReference type="PROSITE-ProRule" id="PRU10040"/>
    </source>
</evidence>
<keyword evidence="6 11" id="KW-0378">Hydrolase</keyword>
<dbReference type="EMBL" id="JBJUIK010000005">
    <property type="protein sequence ID" value="KAL3526957.1"/>
    <property type="molecule type" value="Genomic_DNA"/>
</dbReference>
<comment type="subcellular location">
    <subcellularLocation>
        <location evidence="1">Secreted</location>
        <location evidence="1">Cell wall</location>
    </subcellularLocation>
</comment>
<evidence type="ECO:0000313" key="14">
    <source>
        <dbReference type="Proteomes" id="UP001630127"/>
    </source>
</evidence>
<dbReference type="FunFam" id="2.160.20.10:FF:000029">
    <property type="entry name" value="Pectinesterase 4"/>
    <property type="match status" value="1"/>
</dbReference>
<evidence type="ECO:0000256" key="2">
    <source>
        <dbReference type="ARBA" id="ARBA00005184"/>
    </source>
</evidence>
<comment type="pathway">
    <text evidence="2 11">Glycan metabolism; pectin degradation; 2-dehydro-3-deoxy-D-gluconate from pectin: step 1/5.</text>
</comment>
<dbReference type="AlphaFoldDB" id="A0ABD3A7Y4"/>
<protein>
    <recommendedName>
        <fullName evidence="3 11">Pectinesterase</fullName>
        <ecNumber evidence="3 11">3.1.1.11</ecNumber>
    </recommendedName>
</protein>
<evidence type="ECO:0000256" key="1">
    <source>
        <dbReference type="ARBA" id="ARBA00004191"/>
    </source>
</evidence>
<evidence type="ECO:0000256" key="4">
    <source>
        <dbReference type="ARBA" id="ARBA00022512"/>
    </source>
</evidence>
<dbReference type="InterPro" id="IPR000070">
    <property type="entry name" value="Pectinesterase_cat"/>
</dbReference>
<keyword evidence="4" id="KW-0134">Cell wall</keyword>
<evidence type="ECO:0000256" key="5">
    <source>
        <dbReference type="ARBA" id="ARBA00022525"/>
    </source>
</evidence>
<dbReference type="InterPro" id="IPR011050">
    <property type="entry name" value="Pectin_lyase_fold/virulence"/>
</dbReference>
<keyword evidence="14" id="KW-1185">Reference proteome</keyword>
<evidence type="ECO:0000313" key="13">
    <source>
        <dbReference type="EMBL" id="KAL3526957.1"/>
    </source>
</evidence>
<keyword evidence="7 11" id="KW-0063">Aspartyl esterase</keyword>
<proteinExistence type="predicted"/>
<keyword evidence="8" id="KW-0961">Cell wall biogenesis/degradation</keyword>